<organism evidence="1 2">
    <name type="scientific">Geotoga petraea</name>
    <dbReference type="NCBI Taxonomy" id="28234"/>
    <lineage>
        <taxon>Bacteria</taxon>
        <taxon>Thermotogati</taxon>
        <taxon>Thermotogota</taxon>
        <taxon>Thermotogae</taxon>
        <taxon>Petrotogales</taxon>
        <taxon>Petrotogaceae</taxon>
        <taxon>Geotoga</taxon>
    </lineage>
</organism>
<protein>
    <submittedName>
        <fullName evidence="1">Uncharacterized protein</fullName>
    </submittedName>
</protein>
<dbReference type="RefSeq" id="WP_091401839.1">
    <property type="nucleotide sequence ID" value="NZ_FMYV01000001.1"/>
</dbReference>
<evidence type="ECO:0000313" key="2">
    <source>
        <dbReference type="Proteomes" id="UP000199322"/>
    </source>
</evidence>
<dbReference type="STRING" id="28234.SAMN04488588_0113"/>
<dbReference type="EMBL" id="FMYV01000001">
    <property type="protein sequence ID" value="SDB97606.1"/>
    <property type="molecule type" value="Genomic_DNA"/>
</dbReference>
<accession>A0A1G6HVV5</accession>
<keyword evidence="2" id="KW-1185">Reference proteome</keyword>
<evidence type="ECO:0000313" key="1">
    <source>
        <dbReference type="EMBL" id="SDB97606.1"/>
    </source>
</evidence>
<proteinExistence type="predicted"/>
<dbReference type="Proteomes" id="UP000199322">
    <property type="component" value="Unassembled WGS sequence"/>
</dbReference>
<reference evidence="1 2" key="1">
    <citation type="submission" date="2016-10" db="EMBL/GenBank/DDBJ databases">
        <authorList>
            <person name="de Groot N.N."/>
        </authorList>
    </citation>
    <scope>NUCLEOTIDE SEQUENCE [LARGE SCALE GENOMIC DNA]</scope>
    <source>
        <strain evidence="1 2">WG14</strain>
    </source>
</reference>
<name>A0A1G6HVV5_9BACT</name>
<gene>
    <name evidence="1" type="ORF">SAMN04488588_0113</name>
</gene>
<sequence length="1608" mass="183833">MKKISLYILLLTLFMLVFNSCMLFEDDVSPVFLENPQLVDETSSTFSKGLGSQATIKINVEDNNGIDEIALFKSKESSPFLKLLEKSNRSKINDVFSFNLPPSDNIYNIFVRVIDTNGNAVMKEVTLSNKNVPASFNTKDDVKPSLIQDPYIEKSELKNNNDYIIFRLEDQGFGFQSVKVSIADQIIDLKISDQKNSNSFVIEEKNYWRESGVAYIENRFPPGDYNMRITATDKKNNQFSDVKKLEVSPDYDLFDVLEVDLNYKKNVLPNEVYTLTVIATSMNYVKEILVDDREIYPKDGLTKTHVIARENKKAPGSVQDLPITHNIEVSTFLTNSTTNYTAEIFVKEDQMPEYEYFNVYKIDGENLIPYDEAEIYENDKILVDFKVYDDIALEKVFLRYGENKSKEYNTFQKEISSNNYNEFYKGEETIIVDYNNFPIELEVIDKSGNKLDYNSDNNLKKEISIKDESLPVIDEVNIIDGNRKITGSKTFKVAKNNEVFFNVSIKRKQALISSVNIYIKDSSGNVTSTLNTEPSSNPFVFNTINGYPVPDTNSIFFDIEVEDVEGNNVLKENYELMIFDNEEDIYVPKITTNDFSKIIVPGNEIGPFSASFTDDESLKNIYIQIKKKNIDGSTSSILNEEGNIDPGTIVSDGSDENPLRLKRASLSLNNWIPKEDGEYIVEFYAKNIQNYNTKLQVDLEVRDISVELINPPDQNAYLYGGNIDIQVNTIQNSNNKLIIVYDSNNNGLYEETEITYTENYEEIPPDGIIEDRLITANYSIFPNVGNYKIMIEREYAGFETSDQVFITLEDFDDFEFSRNGVIFTSDVGINNSVDSGEYKPDNDRYYIPITYDGQNQSQIDLQLTIKGYSLIDTVSVNVNGNSYQMNHISTNTPDNFEKREFVYETSIDKEDIDIENNNIIITMESYFSDDFNNETQTSLNLIAIGLNKPRVKNFNFNISDNTSEFILNEENYESPEDEIIFEQGTTYQLVLSNILFEDDYKLSEVHYYWRNKSNNQIIPINDFNFSGSPLVSTSPTDFGGSSFDFNAPVEQGTYEFVMELRNGNYEVIDNSSLSSYMDTIKEYNNTKIIIDSQVLQFLDMIANIVHTKDNINNEGIGVIPSSTYDIDLIIQNSEFLNEKSFNAYIDQLGKTYNLSINSVINAGKNDTQKNYTVQVNIPTNVLDGYADLRVTFENTKGETFETTDKVILDKKTAYALPKPYYENETNSIYLYLNKELIENDIKNIYFEVEGYGVIGKDYLDKEVTSSEIIYSYRLDEFYPGITYNIRALIRDMNSNIFIGDKQEISVQTNKTVIKGLNNLGVYKDILAIDDSDEIIVYDNNEFDYIKLESNDGNMIFGALNEKEYVTDVSTISSSNDLTLTVRDTIGNKSIFNFDFYKYSDSINPNLVYDDMLIYSNKNTGIYPLEVFFDTGNKLRSVSVYSNKFTNILEPIYMNRTAEDNTYDLILPKLEEGLSEKVTLTASMIDISGYTEEINIDIEVDTKAPSFTSFSLSGAATQVDNNYEVSYSNVDGLELSWEINEDNISDSLGEVFVVVNNNYYEITSSKKDNTYSFDDVDLFVDNEYEVYVYSKDSVGNFNTSEKIIIKVVE</sequence>